<organism evidence="6 7">
    <name type="scientific">Anaerosporobacter mobilis DSM 15930</name>
    <dbReference type="NCBI Taxonomy" id="1120996"/>
    <lineage>
        <taxon>Bacteria</taxon>
        <taxon>Bacillati</taxon>
        <taxon>Bacillota</taxon>
        <taxon>Clostridia</taxon>
        <taxon>Lachnospirales</taxon>
        <taxon>Lachnospiraceae</taxon>
        <taxon>Anaerosporobacter</taxon>
    </lineage>
</organism>
<dbReference type="InterPro" id="IPR006638">
    <property type="entry name" value="Elp3/MiaA/NifB-like_rSAM"/>
</dbReference>
<dbReference type="InterPro" id="IPR007197">
    <property type="entry name" value="rSAM"/>
</dbReference>
<sequence length="412" mass="47824">MNQLRWSDDIKKLERNNRVVLANAETGNWLKISKNCIEILDDSVKMGLSGNEIIQSFEDEEDKLYIKTLISKLTELEAWKIEDKKKKTLQQVYFLLTHRCNLHCIHCSMNASHSNSEEYLDTDKVIEALETVIKLEPKQIVLSGGEPLVRKDFFQILDYLSSKYKGEITLMTNGVLINEENVDTLISKVSSIDISIDGINEETCSKVRGKGIFQKVIDNIVLLQERGFHKISLSMVFGNSNYYMLPEFYEMNRNLGTKPIPRAFSPIGRGEESVNYFNKLSPQQLKEFNQKDMQETLKACNCKACRNEICIDFNGDIYPCALLVKDKYKLGNIFNIEEVNNIFDENKLTKIPAYQEFEKLYPDKIKHCQKCDLNIFCWSCLHFVDIYLDSENFEKRCKAKKEGLEKLVWDME</sequence>
<dbReference type="InterPro" id="IPR050377">
    <property type="entry name" value="Radical_SAM_PqqE_MftC-like"/>
</dbReference>
<reference evidence="6 7" key="1">
    <citation type="submission" date="2016-11" db="EMBL/GenBank/DDBJ databases">
        <authorList>
            <person name="Jaros S."/>
            <person name="Januszkiewicz K."/>
            <person name="Wedrychowicz H."/>
        </authorList>
    </citation>
    <scope>NUCLEOTIDE SEQUENCE [LARGE SCALE GENOMIC DNA]</scope>
    <source>
        <strain evidence="6 7">DSM 15930</strain>
    </source>
</reference>
<dbReference type="Pfam" id="PF04055">
    <property type="entry name" value="Radical_SAM"/>
    <property type="match status" value="1"/>
</dbReference>
<dbReference type="CDD" id="cd01335">
    <property type="entry name" value="Radical_SAM"/>
    <property type="match status" value="1"/>
</dbReference>
<dbReference type="NCBIfam" id="TIGR04085">
    <property type="entry name" value="rSAM_more_4Fe4S"/>
    <property type="match status" value="1"/>
</dbReference>
<keyword evidence="4" id="KW-0411">Iron-sulfur</keyword>
<protein>
    <submittedName>
        <fullName evidence="6">Radical SAM additional 4Fe4S-binding SPASM domain-containing protein</fullName>
    </submittedName>
</protein>
<dbReference type="Gene3D" id="3.20.20.70">
    <property type="entry name" value="Aldolase class I"/>
    <property type="match status" value="1"/>
</dbReference>
<dbReference type="SFLD" id="SFLDS00029">
    <property type="entry name" value="Radical_SAM"/>
    <property type="match status" value="1"/>
</dbReference>
<name>A0A1M7KJR8_9FIRM</name>
<keyword evidence="2" id="KW-0479">Metal-binding</keyword>
<dbReference type="STRING" id="1120996.SAMN02746066_02762"/>
<proteinExistence type="predicted"/>
<evidence type="ECO:0000313" key="6">
    <source>
        <dbReference type="EMBL" id="SHM65633.1"/>
    </source>
</evidence>
<dbReference type="Pfam" id="PF13186">
    <property type="entry name" value="SPASM"/>
    <property type="match status" value="1"/>
</dbReference>
<keyword evidence="7" id="KW-1185">Reference proteome</keyword>
<evidence type="ECO:0000259" key="5">
    <source>
        <dbReference type="PROSITE" id="PS51918"/>
    </source>
</evidence>
<evidence type="ECO:0000256" key="2">
    <source>
        <dbReference type="ARBA" id="ARBA00022723"/>
    </source>
</evidence>
<dbReference type="AlphaFoldDB" id="A0A1M7KJR8"/>
<dbReference type="OrthoDB" id="1854625at2"/>
<evidence type="ECO:0000256" key="3">
    <source>
        <dbReference type="ARBA" id="ARBA00023004"/>
    </source>
</evidence>
<dbReference type="InterPro" id="IPR013785">
    <property type="entry name" value="Aldolase_TIM"/>
</dbReference>
<dbReference type="PROSITE" id="PS51918">
    <property type="entry name" value="RADICAL_SAM"/>
    <property type="match status" value="1"/>
</dbReference>
<evidence type="ECO:0000256" key="4">
    <source>
        <dbReference type="ARBA" id="ARBA00023014"/>
    </source>
</evidence>
<accession>A0A1M7KJR8</accession>
<dbReference type="GO" id="GO:0046872">
    <property type="term" value="F:metal ion binding"/>
    <property type="evidence" value="ECO:0007669"/>
    <property type="project" value="UniProtKB-KW"/>
</dbReference>
<gene>
    <name evidence="6" type="ORF">SAMN02746066_02762</name>
</gene>
<evidence type="ECO:0000313" key="7">
    <source>
        <dbReference type="Proteomes" id="UP000184038"/>
    </source>
</evidence>
<dbReference type="InterPro" id="IPR023885">
    <property type="entry name" value="4Fe4S-binding_SPASM_dom"/>
</dbReference>
<dbReference type="PANTHER" id="PTHR11228">
    <property type="entry name" value="RADICAL SAM DOMAIN PROTEIN"/>
    <property type="match status" value="1"/>
</dbReference>
<dbReference type="Proteomes" id="UP000184038">
    <property type="component" value="Unassembled WGS sequence"/>
</dbReference>
<keyword evidence="1" id="KW-0949">S-adenosyl-L-methionine</keyword>
<dbReference type="InterPro" id="IPR058240">
    <property type="entry name" value="rSAM_sf"/>
</dbReference>
<feature type="domain" description="Radical SAM core" evidence="5">
    <location>
        <begin position="86"/>
        <end position="303"/>
    </location>
</feature>
<dbReference type="SFLD" id="SFLDG01386">
    <property type="entry name" value="main_SPASM_domain-containing"/>
    <property type="match status" value="1"/>
</dbReference>
<dbReference type="SMART" id="SM00729">
    <property type="entry name" value="Elp3"/>
    <property type="match status" value="1"/>
</dbReference>
<keyword evidence="3" id="KW-0408">Iron</keyword>
<dbReference type="EMBL" id="FRCP01000014">
    <property type="protein sequence ID" value="SHM65633.1"/>
    <property type="molecule type" value="Genomic_DNA"/>
</dbReference>
<dbReference type="RefSeq" id="WP_073288690.1">
    <property type="nucleotide sequence ID" value="NZ_FRCP01000014.1"/>
</dbReference>
<dbReference type="GO" id="GO:0003824">
    <property type="term" value="F:catalytic activity"/>
    <property type="evidence" value="ECO:0007669"/>
    <property type="project" value="InterPro"/>
</dbReference>
<dbReference type="SFLD" id="SFLDG01067">
    <property type="entry name" value="SPASM/twitch_domain_containing"/>
    <property type="match status" value="1"/>
</dbReference>
<evidence type="ECO:0000256" key="1">
    <source>
        <dbReference type="ARBA" id="ARBA00022691"/>
    </source>
</evidence>
<dbReference type="PANTHER" id="PTHR11228:SF7">
    <property type="entry name" value="PQQA PEPTIDE CYCLASE"/>
    <property type="match status" value="1"/>
</dbReference>
<dbReference type="GO" id="GO:0051536">
    <property type="term" value="F:iron-sulfur cluster binding"/>
    <property type="evidence" value="ECO:0007669"/>
    <property type="project" value="UniProtKB-KW"/>
</dbReference>
<dbReference type="SUPFAM" id="SSF102114">
    <property type="entry name" value="Radical SAM enzymes"/>
    <property type="match status" value="1"/>
</dbReference>